<dbReference type="GO" id="GO:0005524">
    <property type="term" value="F:ATP binding"/>
    <property type="evidence" value="ECO:0007669"/>
    <property type="project" value="InterPro"/>
</dbReference>
<evidence type="ECO:0000313" key="2">
    <source>
        <dbReference type="EMBL" id="USW49257.1"/>
    </source>
</evidence>
<name>A0A9Q9ANI9_9PEZI</name>
<proteinExistence type="predicted"/>
<dbReference type="InterPro" id="IPR000719">
    <property type="entry name" value="Prot_kinase_dom"/>
</dbReference>
<reference evidence="2" key="1">
    <citation type="submission" date="2022-06" db="EMBL/GenBank/DDBJ databases">
        <title>Complete genome sequences of two strains of the flax pathogen Septoria linicola.</title>
        <authorList>
            <person name="Lapalu N."/>
            <person name="Simon A."/>
            <person name="Demenou B."/>
            <person name="Paumier D."/>
            <person name="Guillot M.-P."/>
            <person name="Gout L."/>
            <person name="Valade R."/>
        </authorList>
    </citation>
    <scope>NUCLEOTIDE SEQUENCE</scope>
    <source>
        <strain evidence="2">SE15195</strain>
    </source>
</reference>
<sequence>MDGDGLEEFRCFERVECDREVLTEGWMSLAQNDRSRLLDSFRRIQKSADQCTAIENELKKDRAYIEDFISRKFVNESQVKEVKRYDLRLSDYANTLEILLSRRKALASLYATYKVPAVCILAANNDIDRIELRIVALATRCDATSKFLDSYYMGDLGPGTSVPSARVKGDKWKFPMNFSEGGQSQPQLWTRGDENGMILDRIVKKEEVLSAWEYEKANSKCYPKASEIDTREPMEFFTQNECWNKNKDAFVHARTWTSHRPFDTDEDDQYLVTLYLQFCPHGDLRGLIERLSAQDDQVAEPLLWRVLDTLTDACITMQRDGTLESDLKQIFHLDIKAANVFLDSPCETYFPRYPKPLLGDFGLAIHTHAQEAENPSDYRGSGTTGLKAPEMVQNVKFDDKKLRKILAHTNVYQIGLTMLELVRKKPFLPHEQLKFNTPDNARTKSC</sequence>
<dbReference type="PROSITE" id="PS00108">
    <property type="entry name" value="PROTEIN_KINASE_ST"/>
    <property type="match status" value="1"/>
</dbReference>
<accession>A0A9Q9ANI9</accession>
<feature type="domain" description="Protein kinase" evidence="1">
    <location>
        <begin position="147"/>
        <end position="446"/>
    </location>
</feature>
<keyword evidence="2" id="KW-0418">Kinase</keyword>
<organism evidence="2 3">
    <name type="scientific">Septoria linicola</name>
    <dbReference type="NCBI Taxonomy" id="215465"/>
    <lineage>
        <taxon>Eukaryota</taxon>
        <taxon>Fungi</taxon>
        <taxon>Dikarya</taxon>
        <taxon>Ascomycota</taxon>
        <taxon>Pezizomycotina</taxon>
        <taxon>Dothideomycetes</taxon>
        <taxon>Dothideomycetidae</taxon>
        <taxon>Mycosphaerellales</taxon>
        <taxon>Mycosphaerellaceae</taxon>
        <taxon>Septoria</taxon>
    </lineage>
</organism>
<keyword evidence="3" id="KW-1185">Reference proteome</keyword>
<dbReference type="OrthoDB" id="310217at2759"/>
<dbReference type="InterPro" id="IPR008271">
    <property type="entry name" value="Ser/Thr_kinase_AS"/>
</dbReference>
<evidence type="ECO:0000259" key="1">
    <source>
        <dbReference type="PROSITE" id="PS50011"/>
    </source>
</evidence>
<dbReference type="InterPro" id="IPR011009">
    <property type="entry name" value="Kinase-like_dom_sf"/>
</dbReference>
<evidence type="ECO:0000313" key="3">
    <source>
        <dbReference type="Proteomes" id="UP001056384"/>
    </source>
</evidence>
<dbReference type="InterPro" id="IPR053083">
    <property type="entry name" value="TF_kinase-domain_protein"/>
</dbReference>
<keyword evidence="2" id="KW-0808">Transferase</keyword>
<dbReference type="PROSITE" id="PS50011">
    <property type="entry name" value="PROTEIN_KINASE_DOM"/>
    <property type="match status" value="1"/>
</dbReference>
<protein>
    <submittedName>
        <fullName evidence="2">Serine/threonine-protein kinase, active</fullName>
    </submittedName>
</protein>
<dbReference type="PANTHER" id="PTHR44305">
    <property type="entry name" value="SI:DKEY-192D15.2-RELATED"/>
    <property type="match status" value="1"/>
</dbReference>
<dbReference type="Gene3D" id="1.10.510.10">
    <property type="entry name" value="Transferase(Phosphotransferase) domain 1"/>
    <property type="match status" value="1"/>
</dbReference>
<dbReference type="Proteomes" id="UP001056384">
    <property type="component" value="Chromosome 2"/>
</dbReference>
<dbReference type="AlphaFoldDB" id="A0A9Q9ANI9"/>
<dbReference type="SUPFAM" id="SSF56112">
    <property type="entry name" value="Protein kinase-like (PK-like)"/>
    <property type="match status" value="1"/>
</dbReference>
<dbReference type="GO" id="GO:0004672">
    <property type="term" value="F:protein kinase activity"/>
    <property type="evidence" value="ECO:0007669"/>
    <property type="project" value="InterPro"/>
</dbReference>
<dbReference type="Pfam" id="PF00069">
    <property type="entry name" value="Pkinase"/>
    <property type="match status" value="1"/>
</dbReference>
<gene>
    <name evidence="2" type="ORF">Slin15195_G025760</name>
</gene>
<dbReference type="EMBL" id="CP099419">
    <property type="protein sequence ID" value="USW49257.1"/>
    <property type="molecule type" value="Genomic_DNA"/>
</dbReference>